<dbReference type="Gene3D" id="3.40.50.620">
    <property type="entry name" value="HUPs"/>
    <property type="match status" value="1"/>
</dbReference>
<accession>A0A9E8MW99</accession>
<protein>
    <submittedName>
        <fullName evidence="1">Universal stress protein</fullName>
    </submittedName>
</protein>
<gene>
    <name evidence="1" type="ORF">N7U66_03830</name>
</gene>
<keyword evidence="2" id="KW-1185">Reference proteome</keyword>
<dbReference type="EMBL" id="CP113088">
    <property type="protein sequence ID" value="WAC02797.1"/>
    <property type="molecule type" value="Genomic_DNA"/>
</dbReference>
<reference evidence="1" key="1">
    <citation type="submission" date="2022-11" db="EMBL/GenBank/DDBJ databases">
        <title>Lacinutrix neustonica HL-RS19T sp. nov., isolated from the surface microlayer sample of brackish Lake Shihwa.</title>
        <authorList>
            <person name="Choi J.Y."/>
            <person name="Hwang C.Y."/>
        </authorList>
    </citation>
    <scope>NUCLEOTIDE SEQUENCE</scope>
    <source>
        <strain evidence="1">HL-RS19</strain>
    </source>
</reference>
<dbReference type="KEGG" id="lnu:N7U66_03830"/>
<dbReference type="RefSeq" id="WP_267677396.1">
    <property type="nucleotide sequence ID" value="NZ_CP113088.1"/>
</dbReference>
<dbReference type="SUPFAM" id="SSF52402">
    <property type="entry name" value="Adenine nucleotide alpha hydrolases-like"/>
    <property type="match status" value="1"/>
</dbReference>
<dbReference type="Proteomes" id="UP001164705">
    <property type="component" value="Chromosome"/>
</dbReference>
<dbReference type="AlphaFoldDB" id="A0A9E8MW99"/>
<organism evidence="1 2">
    <name type="scientific">Lacinutrix neustonica</name>
    <dbReference type="NCBI Taxonomy" id="2980107"/>
    <lineage>
        <taxon>Bacteria</taxon>
        <taxon>Pseudomonadati</taxon>
        <taxon>Bacteroidota</taxon>
        <taxon>Flavobacteriia</taxon>
        <taxon>Flavobacteriales</taxon>
        <taxon>Flavobacteriaceae</taxon>
        <taxon>Lacinutrix</taxon>
    </lineage>
</organism>
<sequence length="67" mass="7963">MNFKVVDNKNMTNAIYIHMKENNSDLLVMVNTRHSFLENILFESAVDKMTLHIDVPFLAMQNMRRDY</sequence>
<evidence type="ECO:0000313" key="2">
    <source>
        <dbReference type="Proteomes" id="UP001164705"/>
    </source>
</evidence>
<proteinExistence type="predicted"/>
<name>A0A9E8MW99_9FLAO</name>
<dbReference type="InterPro" id="IPR014729">
    <property type="entry name" value="Rossmann-like_a/b/a_fold"/>
</dbReference>
<evidence type="ECO:0000313" key="1">
    <source>
        <dbReference type="EMBL" id="WAC02797.1"/>
    </source>
</evidence>